<protein>
    <submittedName>
        <fullName evidence="12">Uncharacterized protein</fullName>
    </submittedName>
</protein>
<evidence type="ECO:0000256" key="2">
    <source>
        <dbReference type="ARBA" id="ARBA00022737"/>
    </source>
</evidence>
<keyword evidence="3 6" id="KW-1015">Disulfide bond</keyword>
<keyword evidence="2" id="KW-0677">Repeat</keyword>
<feature type="domain" description="SRCR" evidence="10">
    <location>
        <begin position="943"/>
        <end position="1041"/>
    </location>
</feature>
<feature type="domain" description="Sushi" evidence="11">
    <location>
        <begin position="1041"/>
        <end position="1099"/>
    </location>
</feature>
<name>A0A9D4QNT3_DREPO</name>
<dbReference type="CDD" id="cd00033">
    <property type="entry name" value="CCP"/>
    <property type="match status" value="1"/>
</dbReference>
<dbReference type="FunFam" id="3.10.250.10:FF:000007">
    <property type="entry name" value="Soluble scavenger receptor cysteine-rich domain-containing protein SSC5D"/>
    <property type="match status" value="1"/>
</dbReference>
<keyword evidence="9" id="KW-1133">Transmembrane helix</keyword>
<accession>A0A9D4QNT3</accession>
<dbReference type="PRINTS" id="PR00258">
    <property type="entry name" value="SPERACTRCPTR"/>
</dbReference>
<evidence type="ECO:0000313" key="13">
    <source>
        <dbReference type="Proteomes" id="UP000828390"/>
    </source>
</evidence>
<feature type="transmembrane region" description="Helical" evidence="9">
    <location>
        <begin position="1105"/>
        <end position="1129"/>
    </location>
</feature>
<feature type="domain" description="SRCR" evidence="10">
    <location>
        <begin position="241"/>
        <end position="342"/>
    </location>
</feature>
<dbReference type="Gene3D" id="3.10.250.10">
    <property type="entry name" value="SRCR-like domain"/>
    <property type="match status" value="7"/>
</dbReference>
<proteinExistence type="predicted"/>
<feature type="disulfide bond" evidence="6">
    <location>
        <begin position="850"/>
        <end position="860"/>
    </location>
</feature>
<dbReference type="Pfam" id="PF00084">
    <property type="entry name" value="Sushi"/>
    <property type="match status" value="1"/>
</dbReference>
<feature type="disulfide bond" evidence="6">
    <location>
        <begin position="315"/>
        <end position="325"/>
    </location>
</feature>
<feature type="domain" description="SRCR" evidence="10">
    <location>
        <begin position="78"/>
        <end position="177"/>
    </location>
</feature>
<dbReference type="InterPro" id="IPR036772">
    <property type="entry name" value="SRCR-like_dom_sf"/>
</dbReference>
<evidence type="ECO:0000256" key="4">
    <source>
        <dbReference type="ARBA" id="ARBA00023170"/>
    </source>
</evidence>
<keyword evidence="4" id="KW-0675">Receptor</keyword>
<dbReference type="PANTHER" id="PTHR48071">
    <property type="entry name" value="SRCR DOMAIN-CONTAINING PROTEIN"/>
    <property type="match status" value="1"/>
</dbReference>
<evidence type="ECO:0000256" key="6">
    <source>
        <dbReference type="PROSITE-ProRule" id="PRU00196"/>
    </source>
</evidence>
<dbReference type="InterPro" id="IPR000436">
    <property type="entry name" value="Sushi_SCR_CCP_dom"/>
</dbReference>
<dbReference type="PROSITE" id="PS50287">
    <property type="entry name" value="SRCR_2"/>
    <property type="match status" value="7"/>
</dbReference>
<reference evidence="12" key="1">
    <citation type="journal article" date="2019" name="bioRxiv">
        <title>The Genome of the Zebra Mussel, Dreissena polymorpha: A Resource for Invasive Species Research.</title>
        <authorList>
            <person name="McCartney M.A."/>
            <person name="Auch B."/>
            <person name="Kono T."/>
            <person name="Mallez S."/>
            <person name="Zhang Y."/>
            <person name="Obille A."/>
            <person name="Becker A."/>
            <person name="Abrahante J.E."/>
            <person name="Garbe J."/>
            <person name="Badalamenti J.P."/>
            <person name="Herman A."/>
            <person name="Mangelson H."/>
            <person name="Liachko I."/>
            <person name="Sullivan S."/>
            <person name="Sone E.D."/>
            <person name="Koren S."/>
            <person name="Silverstein K.A.T."/>
            <person name="Beckman K.B."/>
            <person name="Gohl D.M."/>
        </authorList>
    </citation>
    <scope>NUCLEOTIDE SEQUENCE</scope>
    <source>
        <strain evidence="12">Duluth1</strain>
        <tissue evidence="12">Whole animal</tissue>
    </source>
</reference>
<feature type="domain" description="SRCR" evidence="10">
    <location>
        <begin position="354"/>
        <end position="456"/>
    </location>
</feature>
<dbReference type="GO" id="GO:0016020">
    <property type="term" value="C:membrane"/>
    <property type="evidence" value="ECO:0007669"/>
    <property type="project" value="InterPro"/>
</dbReference>
<feature type="disulfide bond" evidence="6">
    <location>
        <begin position="422"/>
        <end position="432"/>
    </location>
</feature>
<dbReference type="SUPFAM" id="SSF56487">
    <property type="entry name" value="SRCR-like"/>
    <property type="match status" value="7"/>
</dbReference>
<dbReference type="PANTHER" id="PTHR48071:SF18">
    <property type="entry name" value="DELETED IN MALIGNANT BRAIN TUMORS 1 PROTEIN-RELATED"/>
    <property type="match status" value="1"/>
</dbReference>
<keyword evidence="7" id="KW-0768">Sushi</keyword>
<evidence type="ECO:0000256" key="5">
    <source>
        <dbReference type="ARBA" id="ARBA00023180"/>
    </source>
</evidence>
<feature type="disulfide bond" evidence="6">
    <location>
        <begin position="1012"/>
        <end position="1022"/>
    </location>
</feature>
<organism evidence="12 13">
    <name type="scientific">Dreissena polymorpha</name>
    <name type="common">Zebra mussel</name>
    <name type="synonym">Mytilus polymorpha</name>
    <dbReference type="NCBI Taxonomy" id="45954"/>
    <lineage>
        <taxon>Eukaryota</taxon>
        <taxon>Metazoa</taxon>
        <taxon>Spiralia</taxon>
        <taxon>Lophotrochozoa</taxon>
        <taxon>Mollusca</taxon>
        <taxon>Bivalvia</taxon>
        <taxon>Autobranchia</taxon>
        <taxon>Heteroconchia</taxon>
        <taxon>Euheterodonta</taxon>
        <taxon>Imparidentia</taxon>
        <taxon>Neoheterodontei</taxon>
        <taxon>Myida</taxon>
        <taxon>Dreissenoidea</taxon>
        <taxon>Dreissenidae</taxon>
        <taxon>Dreissena</taxon>
    </lineage>
</organism>
<dbReference type="PROSITE" id="PS50923">
    <property type="entry name" value="SUSHI"/>
    <property type="match status" value="1"/>
</dbReference>
<dbReference type="SMART" id="SM00202">
    <property type="entry name" value="SR"/>
    <property type="match status" value="7"/>
</dbReference>
<feature type="disulfide bond" evidence="6">
    <location>
        <begin position="684"/>
        <end position="694"/>
    </location>
</feature>
<feature type="disulfide bond" evidence="6">
    <location>
        <begin position="148"/>
        <end position="158"/>
    </location>
</feature>
<feature type="disulfide bond" evidence="6">
    <location>
        <begin position="379"/>
        <end position="443"/>
    </location>
</feature>
<feature type="domain" description="SRCR" evidence="10">
    <location>
        <begin position="619"/>
        <end position="719"/>
    </location>
</feature>
<keyword evidence="13" id="KW-1185">Reference proteome</keyword>
<dbReference type="SMART" id="SM00032">
    <property type="entry name" value="CCP"/>
    <property type="match status" value="3"/>
</dbReference>
<gene>
    <name evidence="12" type="ORF">DPMN_111240</name>
</gene>
<feature type="compositionally biased region" description="Polar residues" evidence="8">
    <location>
        <begin position="1220"/>
        <end position="1239"/>
    </location>
</feature>
<keyword evidence="9" id="KW-0472">Membrane</keyword>
<feature type="disulfide bond" evidence="7">
    <location>
        <begin position="1070"/>
        <end position="1097"/>
    </location>
</feature>
<evidence type="ECO:0000256" key="7">
    <source>
        <dbReference type="PROSITE-ProRule" id="PRU00302"/>
    </source>
</evidence>
<dbReference type="PROSITE" id="PS00420">
    <property type="entry name" value="SRCR_1"/>
    <property type="match status" value="1"/>
</dbReference>
<keyword evidence="5" id="KW-0325">Glycoprotein</keyword>
<dbReference type="EMBL" id="JAIWYP010000004">
    <property type="protein sequence ID" value="KAH3837838.1"/>
    <property type="molecule type" value="Genomic_DNA"/>
</dbReference>
<evidence type="ECO:0000259" key="11">
    <source>
        <dbReference type="PROSITE" id="PS50923"/>
    </source>
</evidence>
<feature type="disulfide bond" evidence="6">
    <location>
        <begin position="579"/>
        <end position="589"/>
    </location>
</feature>
<dbReference type="Pfam" id="PF00530">
    <property type="entry name" value="SRCR"/>
    <property type="match status" value="6"/>
</dbReference>
<dbReference type="Gene3D" id="2.10.70.10">
    <property type="entry name" value="Complement Module, domain 1"/>
    <property type="match status" value="1"/>
</dbReference>
<evidence type="ECO:0000259" key="10">
    <source>
        <dbReference type="PROSITE" id="PS50287"/>
    </source>
</evidence>
<dbReference type="SUPFAM" id="SSF57535">
    <property type="entry name" value="Complement control module/SCR domain"/>
    <property type="match status" value="1"/>
</dbReference>
<keyword evidence="9" id="KW-0812">Transmembrane</keyword>
<feature type="domain" description="SRCR" evidence="10">
    <location>
        <begin position="780"/>
        <end position="879"/>
    </location>
</feature>
<feature type="region of interest" description="Disordered" evidence="8">
    <location>
        <begin position="1218"/>
        <end position="1251"/>
    </location>
</feature>
<evidence type="ECO:0000313" key="12">
    <source>
        <dbReference type="EMBL" id="KAH3837838.1"/>
    </source>
</evidence>
<reference evidence="12" key="2">
    <citation type="submission" date="2020-11" db="EMBL/GenBank/DDBJ databases">
        <authorList>
            <person name="McCartney M.A."/>
            <person name="Auch B."/>
            <person name="Kono T."/>
            <person name="Mallez S."/>
            <person name="Becker A."/>
            <person name="Gohl D.M."/>
            <person name="Silverstein K.A.T."/>
            <person name="Koren S."/>
            <person name="Bechman K.B."/>
            <person name="Herman A."/>
            <person name="Abrahante J.E."/>
            <person name="Garbe J."/>
        </authorList>
    </citation>
    <scope>NUCLEOTIDE SEQUENCE</scope>
    <source>
        <strain evidence="12">Duluth1</strain>
        <tissue evidence="12">Whole animal</tissue>
    </source>
</reference>
<keyword evidence="1" id="KW-0732">Signal</keyword>
<comment type="caution">
    <text evidence="12">The sequence shown here is derived from an EMBL/GenBank/DDBJ whole genome shotgun (WGS) entry which is preliminary data.</text>
</comment>
<dbReference type="InterPro" id="IPR001190">
    <property type="entry name" value="SRCR"/>
</dbReference>
<evidence type="ECO:0000256" key="8">
    <source>
        <dbReference type="SAM" id="MobiDB-lite"/>
    </source>
</evidence>
<feature type="domain" description="SRCR" evidence="10">
    <location>
        <begin position="511"/>
        <end position="608"/>
    </location>
</feature>
<evidence type="ECO:0000256" key="3">
    <source>
        <dbReference type="ARBA" id="ARBA00023157"/>
    </source>
</evidence>
<sequence length="1251" mass="139570">MEWNNITGPMALIIRLVVRRELQMVHQNVANGEYDVAVNRTRREEDQPVIRARLASLICVSRFTSRLPINHNLTDKDIRLVGGYSDLEGRVEIRKHGVWGTVCSYGFGVNAANVLCRMLHKDLRSLEYYIDGRYGDGRGPIFYTYLHCLGSEESIYNCSQYSASSCTHSNDIGLMCVGCPNATLETPHGLLEHVNITNFGDVYSGPCMRGLSKQEFMFTCTPLGGWIEHINHCENNDIRDIRLTGKSDYYMEGFVEALIGDTWLPLCGTTIINRNTYYFYSTQTNVLCSKFGMTSKTYSGSMKTLQSPGVILSNCFGNETNVNQCRHFIGHVCQYQTWIACKVSGDTKHNIKTIHLESGSSPYDGRIALYVDNVIGSVCFDSFDYEDAKVVCRMFGFSASSYYLDVHAIVQDRYALIKDLACNGFENHINNCSYIWPSSSNKCLYKPTRVLCVECGRLDVQYGIVQSYDYRTNTVIVRCQTDNPRTVQYICNRNGTWTKETSCRPIQIQEIRLVGINSSLLAGTVEIKINNVWGTIYADELGYNEARALCEMMNYRSYAKIYAGFGPGTGSIHVGSFRCTGSEKNINECVFTNETTWSYAKDAGIICGGYNEKVNITGVRLVNGSSKSNGIVELLHGGVWRSLCGQLYQPDKLCRSLNMTYLRHRCCSKHEHRSGLIYSPRLSCYSTNTYIGECRYDPNRYVDYLTWGYCGGSNILVCSECPQLNVSMGSIVYSDDGATATLLCNEGYFSNITSFRCHGGNWSDNNINCILSPQLNVTHVRLADGSNSNAGRLEIAVKNAYGTICAKDFSFVDGDIACKSINMSYRVAAVYNGSYFGPGSGQIYIDQLDCTSHRNHIKDCYYRKTGICDHSNDVSLVCNECGKLVTVLDDRMFEFSDSNVVMYGDCSFYKSYVGQLRAICDKGTWTTLGNCIEYSKPMNVQSVRLVNGRTHAEGRVEMKVFNTWGTVCSTHFGMKEAEVVCRMMGYLRAQSFAGIGSSGVGTGPIFIDELNCGNDASHINDCEYTTYHNCSHDQDVSVACSDCGNVEIHEGRILTHPVITTVNATLTFSCNEGFEMLGADTITCERTGKWSSSPPTCRKKSNMTVLLAASVSSGTLVVTGIIAVSVFFFKRRRNRTSSNNYRKSIDRCVTTKPNTYLSSVNTVQDGNNQVYVNSGMDSSNEDYVELDDVTPHGRITETERQKSTKTTAYEQLFDSKRTIRSNNNSGIDRVTTNMHNAGPSSRIAKPKGNRK</sequence>
<dbReference type="InterPro" id="IPR035976">
    <property type="entry name" value="Sushi/SCR/CCP_sf"/>
</dbReference>
<dbReference type="AlphaFoldDB" id="A0A9D4QNT3"/>
<comment type="caution">
    <text evidence="6">Lacks conserved residue(s) required for the propagation of feature annotation.</text>
</comment>
<dbReference type="FunFam" id="3.10.250.10:FF:000001">
    <property type="entry name" value="Lysyl oxidase 4 isoform X1"/>
    <property type="match status" value="1"/>
</dbReference>
<evidence type="ECO:0000256" key="9">
    <source>
        <dbReference type="SAM" id="Phobius"/>
    </source>
</evidence>
<evidence type="ECO:0000256" key="1">
    <source>
        <dbReference type="ARBA" id="ARBA00022729"/>
    </source>
</evidence>
<dbReference type="Proteomes" id="UP000828390">
    <property type="component" value="Unassembled WGS sequence"/>
</dbReference>